<dbReference type="HOGENOM" id="CLU_1025256_0_0_1"/>
<name>B8CAN0_THAPS</name>
<keyword evidence="5" id="KW-1185">Reference proteome</keyword>
<dbReference type="EMBL" id="CM000647">
    <property type="protein sequence ID" value="EED89710.1"/>
    <property type="molecule type" value="Genomic_DNA"/>
</dbReference>
<dbReference type="PANTHER" id="PTHR48059">
    <property type="entry name" value="POLYGALACTURONASE INHIBITOR 1"/>
    <property type="match status" value="1"/>
</dbReference>
<dbReference type="GeneID" id="7448004"/>
<dbReference type="RefSeq" id="XP_002293249.1">
    <property type="nucleotide sequence ID" value="XM_002293213.1"/>
</dbReference>
<dbReference type="FunFam" id="3.80.10.10:FF:000041">
    <property type="entry name" value="LRR receptor-like serine/threonine-protein kinase ERECTA"/>
    <property type="match status" value="1"/>
</dbReference>
<evidence type="ECO:0000256" key="1">
    <source>
        <dbReference type="ARBA" id="ARBA00004196"/>
    </source>
</evidence>
<protein>
    <submittedName>
        <fullName evidence="4">Vascular plant-like receptor protein kinase</fullName>
    </submittedName>
</protein>
<dbReference type="GO" id="GO:0016301">
    <property type="term" value="F:kinase activity"/>
    <property type="evidence" value="ECO:0007669"/>
    <property type="project" value="UniProtKB-KW"/>
</dbReference>
<feature type="non-terminal residue" evidence="4">
    <location>
        <position position="272"/>
    </location>
</feature>
<dbReference type="InParanoid" id="B8CAN0"/>
<dbReference type="InterPro" id="IPR032675">
    <property type="entry name" value="LRR_dom_sf"/>
</dbReference>
<dbReference type="InterPro" id="IPR051848">
    <property type="entry name" value="PGIP"/>
</dbReference>
<comment type="subcellular location">
    <subcellularLocation>
        <location evidence="1">Cell envelope</location>
    </subcellularLocation>
</comment>
<sequence>MKYTVDQQQQVHVGFEDEVHNYGEARRRALRWLSREDTSSLSNIPQHEYEEGLLQRYALATIYFATGGDVDDNSSSGITTNWNRCSQNKKTICESDEERYLSPYSHLNWDGINGKNGYVTWLDLSGRDLQSSNNDGTSSNKYLNFLPMELTLLSPSLELLWLHENTSLYGTIPQYIGEFKSLLSLSLYKTSLSGTIPESLYELPKLTSLRMYKSNFGGSISSSVSKLSELKWLWIHENRFEGVLPGESLGMLKSLEGVTLHGNQFDASASSE</sequence>
<dbReference type="GO" id="GO:0038023">
    <property type="term" value="F:signaling receptor activity"/>
    <property type="evidence" value="ECO:0000318"/>
    <property type="project" value="GO_Central"/>
</dbReference>
<keyword evidence="2" id="KW-0433">Leucine-rich repeat</keyword>
<gene>
    <name evidence="4" type="ORF">THAPSDRAFT_263928</name>
</gene>
<dbReference type="SUPFAM" id="SSF52058">
    <property type="entry name" value="L domain-like"/>
    <property type="match status" value="1"/>
</dbReference>
<dbReference type="STRING" id="35128.B8CAN0"/>
<reference evidence="4 5" key="2">
    <citation type="journal article" date="2008" name="Nature">
        <title>The Phaeodactylum genome reveals the evolutionary history of diatom genomes.</title>
        <authorList>
            <person name="Bowler C."/>
            <person name="Allen A.E."/>
            <person name="Badger J.H."/>
            <person name="Grimwood J."/>
            <person name="Jabbari K."/>
            <person name="Kuo A."/>
            <person name="Maheswari U."/>
            <person name="Martens C."/>
            <person name="Maumus F."/>
            <person name="Otillar R.P."/>
            <person name="Rayko E."/>
            <person name="Salamov A."/>
            <person name="Vandepoele K."/>
            <person name="Beszteri B."/>
            <person name="Gruber A."/>
            <person name="Heijde M."/>
            <person name="Katinka M."/>
            <person name="Mock T."/>
            <person name="Valentin K."/>
            <person name="Verret F."/>
            <person name="Berges J.A."/>
            <person name="Brownlee C."/>
            <person name="Cadoret J.P."/>
            <person name="Chiovitti A."/>
            <person name="Choi C.J."/>
            <person name="Coesel S."/>
            <person name="De Martino A."/>
            <person name="Detter J.C."/>
            <person name="Durkin C."/>
            <person name="Falciatore A."/>
            <person name="Fournet J."/>
            <person name="Haruta M."/>
            <person name="Huysman M.J."/>
            <person name="Jenkins B.D."/>
            <person name="Jiroutova K."/>
            <person name="Jorgensen R.E."/>
            <person name="Joubert Y."/>
            <person name="Kaplan A."/>
            <person name="Kroger N."/>
            <person name="Kroth P.G."/>
            <person name="La Roche J."/>
            <person name="Lindquist E."/>
            <person name="Lommer M."/>
            <person name="Martin-Jezequel V."/>
            <person name="Lopez P.J."/>
            <person name="Lucas S."/>
            <person name="Mangogna M."/>
            <person name="McGinnis K."/>
            <person name="Medlin L.K."/>
            <person name="Montsant A."/>
            <person name="Oudot-Le Secq M.P."/>
            <person name="Napoli C."/>
            <person name="Obornik M."/>
            <person name="Parker M.S."/>
            <person name="Petit J.L."/>
            <person name="Porcel B.M."/>
            <person name="Poulsen N."/>
            <person name="Robison M."/>
            <person name="Rychlewski L."/>
            <person name="Rynearson T.A."/>
            <person name="Schmutz J."/>
            <person name="Shapiro H."/>
            <person name="Siaut M."/>
            <person name="Stanley M."/>
            <person name="Sussman M.R."/>
            <person name="Taylor A.R."/>
            <person name="Vardi A."/>
            <person name="von Dassow P."/>
            <person name="Vyverman W."/>
            <person name="Willis A."/>
            <person name="Wyrwicz L.S."/>
            <person name="Rokhsar D.S."/>
            <person name="Weissenbach J."/>
            <person name="Armbrust E.V."/>
            <person name="Green B.R."/>
            <person name="Van de Peer Y."/>
            <person name="Grigoriev I.V."/>
        </authorList>
    </citation>
    <scope>NUCLEOTIDE SEQUENCE [LARGE SCALE GENOMIC DNA]</scope>
    <source>
        <strain evidence="4 5">CCMP1335</strain>
    </source>
</reference>
<dbReference type="PANTHER" id="PTHR48059:SF30">
    <property type="entry name" value="OS06G0587000 PROTEIN"/>
    <property type="match status" value="1"/>
</dbReference>
<dbReference type="GO" id="GO:0005886">
    <property type="term" value="C:plasma membrane"/>
    <property type="evidence" value="ECO:0000318"/>
    <property type="project" value="GO_Central"/>
</dbReference>
<organism evidence="4 5">
    <name type="scientific">Thalassiosira pseudonana</name>
    <name type="common">Marine diatom</name>
    <name type="synonym">Cyclotella nana</name>
    <dbReference type="NCBI Taxonomy" id="35128"/>
    <lineage>
        <taxon>Eukaryota</taxon>
        <taxon>Sar</taxon>
        <taxon>Stramenopiles</taxon>
        <taxon>Ochrophyta</taxon>
        <taxon>Bacillariophyta</taxon>
        <taxon>Coscinodiscophyceae</taxon>
        <taxon>Thalassiosirophycidae</taxon>
        <taxon>Thalassiosirales</taxon>
        <taxon>Thalassiosiraceae</taxon>
        <taxon>Thalassiosira</taxon>
    </lineage>
</organism>
<evidence type="ECO:0000313" key="5">
    <source>
        <dbReference type="Proteomes" id="UP000001449"/>
    </source>
</evidence>
<evidence type="ECO:0000256" key="3">
    <source>
        <dbReference type="ARBA" id="ARBA00022737"/>
    </source>
</evidence>
<proteinExistence type="predicted"/>
<dbReference type="eggNOG" id="ENOG502QYCG">
    <property type="taxonomic scope" value="Eukaryota"/>
</dbReference>
<dbReference type="Gene3D" id="3.80.10.10">
    <property type="entry name" value="Ribonuclease Inhibitor"/>
    <property type="match status" value="1"/>
</dbReference>
<reference evidence="4 5" key="1">
    <citation type="journal article" date="2004" name="Science">
        <title>The genome of the diatom Thalassiosira pseudonana: ecology, evolution, and metabolism.</title>
        <authorList>
            <person name="Armbrust E.V."/>
            <person name="Berges J.A."/>
            <person name="Bowler C."/>
            <person name="Green B.R."/>
            <person name="Martinez D."/>
            <person name="Putnam N.H."/>
            <person name="Zhou S."/>
            <person name="Allen A.E."/>
            <person name="Apt K.E."/>
            <person name="Bechner M."/>
            <person name="Brzezinski M.A."/>
            <person name="Chaal B.K."/>
            <person name="Chiovitti A."/>
            <person name="Davis A.K."/>
            <person name="Demarest M.S."/>
            <person name="Detter J.C."/>
            <person name="Glavina T."/>
            <person name="Goodstein D."/>
            <person name="Hadi M.Z."/>
            <person name="Hellsten U."/>
            <person name="Hildebrand M."/>
            <person name="Jenkins B.D."/>
            <person name="Jurka J."/>
            <person name="Kapitonov V.V."/>
            <person name="Kroger N."/>
            <person name="Lau W.W."/>
            <person name="Lane T.W."/>
            <person name="Larimer F.W."/>
            <person name="Lippmeier J.C."/>
            <person name="Lucas S."/>
            <person name="Medina M."/>
            <person name="Montsant A."/>
            <person name="Obornik M."/>
            <person name="Parker M.S."/>
            <person name="Palenik B."/>
            <person name="Pazour G.J."/>
            <person name="Richardson P.M."/>
            <person name="Rynearson T.A."/>
            <person name="Saito M.A."/>
            <person name="Schwartz D.C."/>
            <person name="Thamatrakoln K."/>
            <person name="Valentin K."/>
            <person name="Vardi A."/>
            <person name="Wilkerson F.P."/>
            <person name="Rokhsar D.S."/>
        </authorList>
    </citation>
    <scope>NUCLEOTIDE SEQUENCE [LARGE SCALE GENOMIC DNA]</scope>
    <source>
        <strain evidence="4 5">CCMP1335</strain>
    </source>
</reference>
<evidence type="ECO:0000256" key="2">
    <source>
        <dbReference type="ARBA" id="ARBA00022614"/>
    </source>
</evidence>
<dbReference type="PaxDb" id="35128-Thaps263928"/>
<dbReference type="KEGG" id="tps:THAPSDRAFT_263928"/>
<keyword evidence="3" id="KW-0677">Repeat</keyword>
<dbReference type="AlphaFoldDB" id="B8CAN0"/>
<evidence type="ECO:0000313" key="4">
    <source>
        <dbReference type="EMBL" id="EED89710.1"/>
    </source>
</evidence>
<accession>B8CAN0</accession>
<dbReference type="Proteomes" id="UP000001449">
    <property type="component" value="Chromosome 12"/>
</dbReference>